<accession>A0A076Z2C0</accession>
<dbReference type="GO" id="GO:0003677">
    <property type="term" value="F:DNA binding"/>
    <property type="evidence" value="ECO:0007669"/>
    <property type="project" value="UniProtKB-KW"/>
</dbReference>
<reference evidence="1" key="1">
    <citation type="submission" date="2013-09" db="EMBL/GenBank/DDBJ databases">
        <title>Emergence of vanG-mediated vancomycin-resistant Streptococcus agalactiae and Streptococcus anginosus.</title>
        <authorList>
            <person name="Beall B."/>
            <person name="Sammons S."/>
            <person name="Frace M."/>
            <person name="Knipe K."/>
            <person name="Srinivasan V."/>
        </authorList>
    </citation>
    <scope>NUCLEOTIDE SEQUENCE</scope>
    <source>
        <strain evidence="1">9056</strain>
    </source>
</reference>
<dbReference type="PATRIC" id="fig|1311.141.peg.663"/>
<dbReference type="AlphaFoldDB" id="A0A076Z2C0"/>
<dbReference type="RefSeq" id="WP_038671871.1">
    <property type="nucleotide sequence ID" value="NZ_CP007571.1"/>
</dbReference>
<evidence type="ECO:0000313" key="1">
    <source>
        <dbReference type="EMBL" id="AIK22048.1"/>
    </source>
</evidence>
<sequence>MDIRFSTYNDFLTEYQTYKLDKCSNCEGVRELIDDDVTVVIENRTLHFPELLVLCCNKCGDKCLPEYSKQIIDGAYKSMIEQEQFVGEFVSKSYKKKFEYCKETDYKYDHKDYYNIPGLCYDEEHSTEGFLTPVYFDRKALIYFISVPDFEVDIFSETYGHIGKKDPEGVYIYDWDVPFGFNSNGKLVFWLGDLNYMDTQSQAILKGFNVDSDHLIVDSEFFQAQMNCTFSKPIIEKQILMNKDSFISNIKKKYNIDLAHLDEECSEHAKNIKRPLVFTEQSVSGVINAFDKVLVEGFNVGRLRELYEALYSENERDAQYGKWQSIRLIKEILLKFCNGIGNTIDVEKLISPLYILHDYRIYFDHLLSMDKQESTKAHIVETLGVQNFSEQEAIYLEEIDRLNKLFQYLVLLSK</sequence>
<proteinExistence type="predicted"/>
<keyword evidence="1" id="KW-0238">DNA-binding</keyword>
<organism evidence="1">
    <name type="scientific">Streptococcus agalactiae</name>
    <dbReference type="NCBI Taxonomy" id="1311"/>
    <lineage>
        <taxon>Bacteria</taxon>
        <taxon>Bacillati</taxon>
        <taxon>Bacillota</taxon>
        <taxon>Bacilli</taxon>
        <taxon>Lactobacillales</taxon>
        <taxon>Streptococcaceae</taxon>
        <taxon>Streptococcus</taxon>
    </lineage>
</organism>
<protein>
    <submittedName>
        <fullName evidence="1">DNA-binding transcriptional activator-like protein</fullName>
    </submittedName>
</protein>
<dbReference type="EMBL" id="KF704242">
    <property type="protein sequence ID" value="AIK22048.1"/>
    <property type="molecule type" value="Genomic_DNA"/>
</dbReference>
<name>A0A076Z2C0_STRAG</name>